<dbReference type="InterPro" id="IPR011042">
    <property type="entry name" value="6-blade_b-propeller_TolB-like"/>
</dbReference>
<dbReference type="GO" id="GO:0000209">
    <property type="term" value="P:protein polyubiquitination"/>
    <property type="evidence" value="ECO:0007669"/>
    <property type="project" value="TreeGrafter"/>
</dbReference>
<protein>
    <submittedName>
        <fullName evidence="4">Tripartite motif-containing protein 3-like</fullName>
    </submittedName>
</protein>
<dbReference type="AlphaFoldDB" id="A0A6P5A1Q5"/>
<gene>
    <name evidence="4" type="primary">LOC109487646</name>
</gene>
<dbReference type="OrthoDB" id="6105938at2759"/>
<dbReference type="PANTHER" id="PTHR24104">
    <property type="entry name" value="E3 UBIQUITIN-PROTEIN LIGASE NHLRC1-RELATED"/>
    <property type="match status" value="1"/>
</dbReference>
<dbReference type="GO" id="GO:0043161">
    <property type="term" value="P:proteasome-mediated ubiquitin-dependent protein catabolic process"/>
    <property type="evidence" value="ECO:0007669"/>
    <property type="project" value="TreeGrafter"/>
</dbReference>
<evidence type="ECO:0000313" key="4">
    <source>
        <dbReference type="RefSeq" id="XP_019647210.1"/>
    </source>
</evidence>
<sequence>MCPEFEILKITVTQVNPAAGGRGDAVPAKVETAGPAQATRPLPVDTKEVSGGSSSVRVIIFGDESGPGNLLGARGVAVSPDKIWVADQTKARLQVYNMAGAFQHEFPQEAPGLGYPGKRPVDVSIDRDGHIWVLMTGYPASADRVVQLDREGHLKANFELPDNVPRGATRGMAVGLHNDHVFVTWSDTLYSGGVQAFQPDGKLLWGVGPQQGMKMPMHVAANEEGNVYVSDYNFHYVYVYDASGRYVLKFGGPGRSGGRLNRPRGICVDGSGHVLVVDSESRRVVMYSGRGTYIRDIALPRRAEYPVGVAVGPGGQLVVLNKNTIVVFPRY</sequence>
<evidence type="ECO:0000256" key="2">
    <source>
        <dbReference type="PROSITE-ProRule" id="PRU00504"/>
    </source>
</evidence>
<dbReference type="CDD" id="cd05819">
    <property type="entry name" value="NHL"/>
    <property type="match status" value="1"/>
</dbReference>
<dbReference type="PROSITE" id="PS51125">
    <property type="entry name" value="NHL"/>
    <property type="match status" value="1"/>
</dbReference>
<name>A0A6P5A1Q5_BRABE</name>
<dbReference type="Pfam" id="PF01436">
    <property type="entry name" value="NHL"/>
    <property type="match status" value="1"/>
</dbReference>
<dbReference type="RefSeq" id="XP_019647210.1">
    <property type="nucleotide sequence ID" value="XM_019791651.1"/>
</dbReference>
<dbReference type="GeneID" id="109487646"/>
<reference evidence="4" key="1">
    <citation type="submission" date="2025-08" db="UniProtKB">
        <authorList>
            <consortium name="RefSeq"/>
        </authorList>
    </citation>
    <scope>IDENTIFICATION</scope>
    <source>
        <tissue evidence="4">Gonad</tissue>
    </source>
</reference>
<dbReference type="Gene3D" id="2.120.10.30">
    <property type="entry name" value="TolB, C-terminal domain"/>
    <property type="match status" value="1"/>
</dbReference>
<dbReference type="KEGG" id="bbel:109487646"/>
<dbReference type="InterPro" id="IPR050952">
    <property type="entry name" value="TRIM-NHL_E3_ligases"/>
</dbReference>
<evidence type="ECO:0000256" key="1">
    <source>
        <dbReference type="ARBA" id="ARBA00022737"/>
    </source>
</evidence>
<organism evidence="3 4">
    <name type="scientific">Branchiostoma belcheri</name>
    <name type="common">Amphioxus</name>
    <dbReference type="NCBI Taxonomy" id="7741"/>
    <lineage>
        <taxon>Eukaryota</taxon>
        <taxon>Metazoa</taxon>
        <taxon>Chordata</taxon>
        <taxon>Cephalochordata</taxon>
        <taxon>Leptocardii</taxon>
        <taxon>Amphioxiformes</taxon>
        <taxon>Branchiostomatidae</taxon>
        <taxon>Branchiostoma</taxon>
    </lineage>
</organism>
<dbReference type="SUPFAM" id="SSF101898">
    <property type="entry name" value="NHL repeat"/>
    <property type="match status" value="1"/>
</dbReference>
<evidence type="ECO:0000313" key="3">
    <source>
        <dbReference type="Proteomes" id="UP000515135"/>
    </source>
</evidence>
<accession>A0A6P5A1Q5</accession>
<dbReference type="Proteomes" id="UP000515135">
    <property type="component" value="Unplaced"/>
</dbReference>
<feature type="repeat" description="NHL" evidence="2">
    <location>
        <begin position="247"/>
        <end position="290"/>
    </location>
</feature>
<keyword evidence="1" id="KW-0677">Repeat</keyword>
<proteinExistence type="predicted"/>
<keyword evidence="3" id="KW-1185">Reference proteome</keyword>
<dbReference type="InterPro" id="IPR001258">
    <property type="entry name" value="NHL_repeat"/>
</dbReference>
<dbReference type="PANTHER" id="PTHR24104:SF50">
    <property type="entry name" value="SMP-30_GLUCONOLACTONASE_LRE-LIKE REGION DOMAIN-CONTAINING PROTEIN"/>
    <property type="match status" value="1"/>
</dbReference>
<dbReference type="GO" id="GO:0061630">
    <property type="term" value="F:ubiquitin protein ligase activity"/>
    <property type="evidence" value="ECO:0007669"/>
    <property type="project" value="TreeGrafter"/>
</dbReference>